<organism evidence="1 2">
    <name type="scientific">Salmonella heidelberg (strain SL476)</name>
    <dbReference type="NCBI Taxonomy" id="454169"/>
    <lineage>
        <taxon>Bacteria</taxon>
        <taxon>Pseudomonadati</taxon>
        <taxon>Pseudomonadota</taxon>
        <taxon>Gammaproteobacteria</taxon>
        <taxon>Enterobacterales</taxon>
        <taxon>Enterobacteriaceae</taxon>
        <taxon>Salmonella</taxon>
    </lineage>
</organism>
<evidence type="ECO:0000313" key="2">
    <source>
        <dbReference type="Proteomes" id="UP000001866"/>
    </source>
</evidence>
<reference evidence="1 2" key="1">
    <citation type="journal article" date="2011" name="J. Bacteriol.">
        <title>Comparative genomics of 28 Salmonella enterica isolates: evidence for CRISPR-mediated adaptive sublineage evolution.</title>
        <authorList>
            <person name="Fricke W.F."/>
            <person name="Mammel M.K."/>
            <person name="McDermott P.F."/>
            <person name="Tartera C."/>
            <person name="White D.G."/>
            <person name="Leclerc J.E."/>
            <person name="Ravel J."/>
            <person name="Cebula T.A."/>
        </authorList>
    </citation>
    <scope>NUCLEOTIDE SEQUENCE [LARGE SCALE GENOMIC DNA]</scope>
    <source>
        <strain evidence="1 2">SL476</strain>
    </source>
</reference>
<proteinExistence type="predicted"/>
<gene>
    <name evidence="1" type="ordered locus">SeHA_C4807</name>
</gene>
<evidence type="ECO:0000313" key="1">
    <source>
        <dbReference type="EMBL" id="ACF66949.1"/>
    </source>
</evidence>
<protein>
    <submittedName>
        <fullName evidence="1">Uncharacterized protein</fullName>
    </submittedName>
</protein>
<dbReference type="Proteomes" id="UP000001866">
    <property type="component" value="Chromosome"/>
</dbReference>
<dbReference type="AlphaFoldDB" id="A0A6C6ZJK3"/>
<dbReference type="EMBL" id="CP001120">
    <property type="protein sequence ID" value="ACF66949.1"/>
    <property type="molecule type" value="Genomic_DNA"/>
</dbReference>
<dbReference type="KEGG" id="seh:SeHA_C4807"/>
<accession>A0A6C6ZJK3</accession>
<name>A0A6C6ZJK3_SALHS</name>
<sequence length="63" mass="7079">MAFSLVFLMLAINIRAGVYIAIATRFPDKYDVIIHCVSHVGLVIQRQIGFTFRGEVMVDVDHA</sequence>